<dbReference type="Gene3D" id="3.40.50.1000">
    <property type="entry name" value="HAD superfamily/HAD-like"/>
    <property type="match status" value="1"/>
</dbReference>
<protein>
    <submittedName>
        <fullName evidence="2">HAD family hydrolase</fullName>
    </submittedName>
</protein>
<dbReference type="InterPro" id="IPR036412">
    <property type="entry name" value="HAD-like_sf"/>
</dbReference>
<dbReference type="InterPro" id="IPR051540">
    <property type="entry name" value="S-2-haloacid_dehalogenase"/>
</dbReference>
<evidence type="ECO:0000313" key="2">
    <source>
        <dbReference type="EMBL" id="MFC5847907.1"/>
    </source>
</evidence>
<dbReference type="SUPFAM" id="SSF56784">
    <property type="entry name" value="HAD-like"/>
    <property type="match status" value="1"/>
</dbReference>
<dbReference type="PANTHER" id="PTHR43316:SF3">
    <property type="entry name" value="HALOACID DEHALOGENASE, TYPE II (AFU_ORTHOLOGUE AFUA_2G07750)-RELATED"/>
    <property type="match status" value="1"/>
</dbReference>
<dbReference type="GO" id="GO:0016787">
    <property type="term" value="F:hydrolase activity"/>
    <property type="evidence" value="ECO:0007669"/>
    <property type="project" value="UniProtKB-KW"/>
</dbReference>
<dbReference type="SFLD" id="SFLDG01129">
    <property type="entry name" value="C1.5:_HAD__Beta-PGM__Phosphata"/>
    <property type="match status" value="1"/>
</dbReference>
<reference evidence="3" key="1">
    <citation type="journal article" date="2019" name="Int. J. Syst. Evol. Microbiol.">
        <title>The Global Catalogue of Microorganisms (GCM) 10K type strain sequencing project: providing services to taxonomists for standard genome sequencing and annotation.</title>
        <authorList>
            <consortium name="The Broad Institute Genomics Platform"/>
            <consortium name="The Broad Institute Genome Sequencing Center for Infectious Disease"/>
            <person name="Wu L."/>
            <person name="Ma J."/>
        </authorList>
    </citation>
    <scope>NUCLEOTIDE SEQUENCE [LARGE SCALE GENOMIC DNA]</scope>
    <source>
        <strain evidence="3">CGMCC 1.15053</strain>
    </source>
</reference>
<evidence type="ECO:0000256" key="1">
    <source>
        <dbReference type="ARBA" id="ARBA00022801"/>
    </source>
</evidence>
<dbReference type="InterPro" id="IPR023214">
    <property type="entry name" value="HAD_sf"/>
</dbReference>
<dbReference type="SFLD" id="SFLDS00003">
    <property type="entry name" value="Haloacid_Dehalogenase"/>
    <property type="match status" value="1"/>
</dbReference>
<dbReference type="Proteomes" id="UP001595979">
    <property type="component" value="Unassembled WGS sequence"/>
</dbReference>
<proteinExistence type="predicted"/>
<dbReference type="RefSeq" id="WP_380047478.1">
    <property type="nucleotide sequence ID" value="NZ_JBHSOH010000006.1"/>
</dbReference>
<dbReference type="InterPro" id="IPR006439">
    <property type="entry name" value="HAD-SF_hydro_IA"/>
</dbReference>
<accession>A0ABW1DID8</accession>
<gene>
    <name evidence="2" type="ORF">ACFPQ6_06245</name>
</gene>
<dbReference type="EMBL" id="JBHSOH010000006">
    <property type="protein sequence ID" value="MFC5847907.1"/>
    <property type="molecule type" value="Genomic_DNA"/>
</dbReference>
<keyword evidence="1 2" id="KW-0378">Hydrolase</keyword>
<dbReference type="NCBIfam" id="TIGR01509">
    <property type="entry name" value="HAD-SF-IA-v3"/>
    <property type="match status" value="1"/>
</dbReference>
<keyword evidence="3" id="KW-1185">Reference proteome</keyword>
<dbReference type="PANTHER" id="PTHR43316">
    <property type="entry name" value="HYDROLASE, HALOACID DELAHOGENASE-RELATED"/>
    <property type="match status" value="1"/>
</dbReference>
<dbReference type="Pfam" id="PF00702">
    <property type="entry name" value="Hydrolase"/>
    <property type="match status" value="1"/>
</dbReference>
<dbReference type="PRINTS" id="PR00413">
    <property type="entry name" value="HADHALOGNASE"/>
</dbReference>
<sequence length="225" mass="24172">MTGTSLPLRAVLFDRDDTLAWTDPSVYREAALWTAERFGLDARAVGGALRAQWEERASGWWHLRSEEDEAQFWTDYGLELVERMGLPPSAAPDLMAAFPYERYMKPAPGARAVLSELRARGLKIGVLSNTLPSIGRTLSAVGLDDLVDVALATCTLGVHKPEARAFLLAAGALGVAPGEVLFIDDRAENVEGARAVGMRAELIDLRGQTPGALPDLHAVLPLAAG</sequence>
<dbReference type="CDD" id="cd02603">
    <property type="entry name" value="HAD_sEH-N_like"/>
    <property type="match status" value="1"/>
</dbReference>
<organism evidence="2 3">
    <name type="scientific">Deinococcus petrolearius</name>
    <dbReference type="NCBI Taxonomy" id="1751295"/>
    <lineage>
        <taxon>Bacteria</taxon>
        <taxon>Thermotogati</taxon>
        <taxon>Deinococcota</taxon>
        <taxon>Deinococci</taxon>
        <taxon>Deinococcales</taxon>
        <taxon>Deinococcaceae</taxon>
        <taxon>Deinococcus</taxon>
    </lineage>
</organism>
<evidence type="ECO:0000313" key="3">
    <source>
        <dbReference type="Proteomes" id="UP001595979"/>
    </source>
</evidence>
<comment type="caution">
    <text evidence="2">The sequence shown here is derived from an EMBL/GenBank/DDBJ whole genome shotgun (WGS) entry which is preliminary data.</text>
</comment>
<name>A0ABW1DID8_9DEIO</name>